<dbReference type="PANTHER" id="PTHR30146">
    <property type="entry name" value="LACI-RELATED TRANSCRIPTIONAL REPRESSOR"/>
    <property type="match status" value="1"/>
</dbReference>
<evidence type="ECO:0000259" key="4">
    <source>
        <dbReference type="PROSITE" id="PS50949"/>
    </source>
</evidence>
<evidence type="ECO:0000256" key="2">
    <source>
        <dbReference type="ARBA" id="ARBA00023125"/>
    </source>
</evidence>
<dbReference type="SUPFAM" id="SSF46785">
    <property type="entry name" value="Winged helix' DNA-binding domain"/>
    <property type="match status" value="1"/>
</dbReference>
<reference evidence="5 8" key="2">
    <citation type="submission" date="2020-04" db="EMBL/GenBank/DDBJ databases">
        <authorList>
            <person name="Hitch T.C.A."/>
            <person name="Wylensek D."/>
            <person name="Clavel T."/>
        </authorList>
    </citation>
    <scope>NUCLEOTIDE SEQUENCE [LARGE SCALE GENOMIC DNA]</scope>
    <source>
        <strain evidence="5 8">COR2-253-APC-1A</strain>
    </source>
</reference>
<dbReference type="Gene3D" id="3.40.50.2300">
    <property type="match status" value="2"/>
</dbReference>
<dbReference type="PANTHER" id="PTHR30146:SF109">
    <property type="entry name" value="HTH-TYPE TRANSCRIPTIONAL REGULATOR GALS"/>
    <property type="match status" value="1"/>
</dbReference>
<evidence type="ECO:0000256" key="3">
    <source>
        <dbReference type="ARBA" id="ARBA00023163"/>
    </source>
</evidence>
<dbReference type="SMART" id="SM00345">
    <property type="entry name" value="HTH_GNTR"/>
    <property type="match status" value="1"/>
</dbReference>
<dbReference type="InterPro" id="IPR000524">
    <property type="entry name" value="Tscrpt_reg_HTH_GntR"/>
</dbReference>
<name>A0A2U1B8E2_9BACT</name>
<dbReference type="GO" id="GO:0003700">
    <property type="term" value="F:DNA-binding transcription factor activity"/>
    <property type="evidence" value="ECO:0007669"/>
    <property type="project" value="InterPro"/>
</dbReference>
<protein>
    <submittedName>
        <fullName evidence="6">DNA-binding LacI/PurR family transcriptional regulator</fullName>
    </submittedName>
    <submittedName>
        <fullName evidence="5">Substrate-binding domain-containing protein</fullName>
    </submittedName>
</protein>
<proteinExistence type="predicted"/>
<dbReference type="Proteomes" id="UP000245959">
    <property type="component" value="Unassembled WGS sequence"/>
</dbReference>
<dbReference type="InterPro" id="IPR036390">
    <property type="entry name" value="WH_DNA-bd_sf"/>
</dbReference>
<dbReference type="InterPro" id="IPR028082">
    <property type="entry name" value="Peripla_BP_I"/>
</dbReference>
<comment type="caution">
    <text evidence="6">The sequence shown here is derived from an EMBL/GenBank/DDBJ whole genome shotgun (WGS) entry which is preliminary data.</text>
</comment>
<keyword evidence="2 6" id="KW-0238">DNA-binding</keyword>
<accession>A0A2U1B8E2</accession>
<dbReference type="OrthoDB" id="9813468at2"/>
<dbReference type="InterPro" id="IPR046335">
    <property type="entry name" value="LacI/GalR-like_sensor"/>
</dbReference>
<dbReference type="GO" id="GO:0000976">
    <property type="term" value="F:transcription cis-regulatory region binding"/>
    <property type="evidence" value="ECO:0007669"/>
    <property type="project" value="TreeGrafter"/>
</dbReference>
<dbReference type="Pfam" id="PF13377">
    <property type="entry name" value="Peripla_BP_3"/>
    <property type="match status" value="1"/>
</dbReference>
<dbReference type="SUPFAM" id="SSF53822">
    <property type="entry name" value="Periplasmic binding protein-like I"/>
    <property type="match status" value="1"/>
</dbReference>
<keyword evidence="7" id="KW-1185">Reference proteome</keyword>
<evidence type="ECO:0000313" key="8">
    <source>
        <dbReference type="Proteomes" id="UP000576225"/>
    </source>
</evidence>
<evidence type="ECO:0000313" key="5">
    <source>
        <dbReference type="EMBL" id="NMD88584.1"/>
    </source>
</evidence>
<dbReference type="Gene3D" id="1.10.10.10">
    <property type="entry name" value="Winged helix-like DNA-binding domain superfamily/Winged helix DNA-binding domain"/>
    <property type="match status" value="1"/>
</dbReference>
<evidence type="ECO:0000256" key="1">
    <source>
        <dbReference type="ARBA" id="ARBA00023015"/>
    </source>
</evidence>
<sequence length="352" mass="39465">MNKTSKSDQLYRLLLERISRLSDGDNFPTLREIMREYRVSQFTAAPALKRLQEKGLIASHVGRGSVVTRTAGRRHGATILYLRPDWPSFSIQAMEEAMTGEAAARGYHCEILRYDIAADIYRQLPGFEADAVILDPIQFDHFTAEQLQILTSSVRPVVLCRSTLPVFNIKCVGSHLMETGITAANYLYRNGHRKIGVLFSEGRSYTMTTVVDTLLLCARTLGCEVTVLDANIRRGVDSCRQTREFLEREFKPDFTALFVCSYATARETLAFLRSRDVAVPEELSLLSYGFDTVPDEAPFISSVDAPLPRQAKAVLDIIDHQLSGDLSFPGQINIPPEIREYQSVQHLSGNIL</sequence>
<dbReference type="Proteomes" id="UP000576225">
    <property type="component" value="Unassembled WGS sequence"/>
</dbReference>
<dbReference type="EMBL" id="JABAEW010000051">
    <property type="protein sequence ID" value="NMD88584.1"/>
    <property type="molecule type" value="Genomic_DNA"/>
</dbReference>
<dbReference type="Pfam" id="PF00392">
    <property type="entry name" value="GntR"/>
    <property type="match status" value="1"/>
</dbReference>
<dbReference type="RefSeq" id="WP_116882926.1">
    <property type="nucleotide sequence ID" value="NZ_CABMMC010000039.1"/>
</dbReference>
<dbReference type="PROSITE" id="PS50949">
    <property type="entry name" value="HTH_GNTR"/>
    <property type="match status" value="1"/>
</dbReference>
<evidence type="ECO:0000313" key="7">
    <source>
        <dbReference type="Proteomes" id="UP000245959"/>
    </source>
</evidence>
<organism evidence="6 7">
    <name type="scientific">Victivallis vadensis</name>
    <dbReference type="NCBI Taxonomy" id="172901"/>
    <lineage>
        <taxon>Bacteria</taxon>
        <taxon>Pseudomonadati</taxon>
        <taxon>Lentisphaerota</taxon>
        <taxon>Lentisphaeria</taxon>
        <taxon>Victivallales</taxon>
        <taxon>Victivallaceae</taxon>
        <taxon>Victivallis</taxon>
    </lineage>
</organism>
<dbReference type="GeneID" id="78294249"/>
<evidence type="ECO:0000313" key="6">
    <source>
        <dbReference type="EMBL" id="PVY44935.1"/>
    </source>
</evidence>
<keyword evidence="1" id="KW-0805">Transcription regulation</keyword>
<reference evidence="6 7" key="1">
    <citation type="submission" date="2018-04" db="EMBL/GenBank/DDBJ databases">
        <title>Genomic Encyclopedia of Type Strains, Phase IV (KMG-IV): sequencing the most valuable type-strain genomes for metagenomic binning, comparative biology and taxonomic classification.</title>
        <authorList>
            <person name="Goeker M."/>
        </authorList>
    </citation>
    <scope>NUCLEOTIDE SEQUENCE [LARGE SCALE GENOMIC DNA]</scope>
    <source>
        <strain evidence="6 7">DSM 14823</strain>
    </source>
</reference>
<keyword evidence="3" id="KW-0804">Transcription</keyword>
<gene>
    <name evidence="6" type="ORF">C8D82_10479</name>
    <name evidence="5" type="ORF">HF882_18505</name>
</gene>
<dbReference type="AlphaFoldDB" id="A0A2U1B8E2"/>
<dbReference type="EMBL" id="QEKH01000004">
    <property type="protein sequence ID" value="PVY44935.1"/>
    <property type="molecule type" value="Genomic_DNA"/>
</dbReference>
<feature type="domain" description="HTH gntR-type" evidence="4">
    <location>
        <begin position="4"/>
        <end position="70"/>
    </location>
</feature>
<dbReference type="InterPro" id="IPR036388">
    <property type="entry name" value="WH-like_DNA-bd_sf"/>
</dbReference>